<feature type="transmembrane region" description="Helical" evidence="10">
    <location>
        <begin position="100"/>
        <end position="125"/>
    </location>
</feature>
<keyword evidence="3 9" id="KW-0812">Transmembrane</keyword>
<evidence type="ECO:0000256" key="3">
    <source>
        <dbReference type="ARBA" id="ARBA00022692"/>
    </source>
</evidence>
<organism evidence="12 13">
    <name type="scientific">Mytilus galloprovincialis</name>
    <name type="common">Mediterranean mussel</name>
    <dbReference type="NCBI Taxonomy" id="29158"/>
    <lineage>
        <taxon>Eukaryota</taxon>
        <taxon>Metazoa</taxon>
        <taxon>Spiralia</taxon>
        <taxon>Lophotrochozoa</taxon>
        <taxon>Mollusca</taxon>
        <taxon>Bivalvia</taxon>
        <taxon>Autobranchia</taxon>
        <taxon>Pteriomorphia</taxon>
        <taxon>Mytilida</taxon>
        <taxon>Mytiloidea</taxon>
        <taxon>Mytilidae</taxon>
        <taxon>Mytilinae</taxon>
        <taxon>Mytilus</taxon>
    </lineage>
</organism>
<dbReference type="Gene3D" id="1.20.1070.10">
    <property type="entry name" value="Rhodopsin 7-helix transmembrane proteins"/>
    <property type="match status" value="1"/>
</dbReference>
<comment type="caution">
    <text evidence="12">The sequence shown here is derived from an EMBL/GenBank/DDBJ whole genome shotgun (WGS) entry which is preliminary data.</text>
</comment>
<feature type="transmembrane region" description="Helical" evidence="10">
    <location>
        <begin position="319"/>
        <end position="339"/>
    </location>
</feature>
<proteinExistence type="inferred from homology"/>
<evidence type="ECO:0000256" key="2">
    <source>
        <dbReference type="ARBA" id="ARBA00010663"/>
    </source>
</evidence>
<feature type="transmembrane region" description="Helical" evidence="10">
    <location>
        <begin position="137"/>
        <end position="158"/>
    </location>
</feature>
<evidence type="ECO:0000313" key="13">
    <source>
        <dbReference type="Proteomes" id="UP000596742"/>
    </source>
</evidence>
<comment type="subcellular location">
    <subcellularLocation>
        <location evidence="1">Membrane</location>
        <topology evidence="1">Multi-pass membrane protein</topology>
    </subcellularLocation>
</comment>
<keyword evidence="13" id="KW-1185">Reference proteome</keyword>
<evidence type="ECO:0000256" key="6">
    <source>
        <dbReference type="ARBA" id="ARBA00023136"/>
    </source>
</evidence>
<dbReference type="GO" id="GO:0004983">
    <property type="term" value="F:neuropeptide Y receptor activity"/>
    <property type="evidence" value="ECO:0007669"/>
    <property type="project" value="InterPro"/>
</dbReference>
<dbReference type="EMBL" id="UYJE01007676">
    <property type="protein sequence ID" value="VDI56875.1"/>
    <property type="molecule type" value="Genomic_DNA"/>
</dbReference>
<sequence length="436" mass="49453">MAGEIDIENTTNKYFSELQATTINANSLKTLEYTFWNRTKTNFLNGSSNGSSHEISLSDESLAGLIVLYTLTTLFSVTGNTFAVLVFTKGRHSRTDLRHFLVNLAVADLVMAMFCMPFTFADVILNEWIFSKPMCPIVLFVQLLAVTASVLTNMAIGIDRFLAVTFPLHLRVTFSRKKYVISVIWICAFSLACVQFFEGRAVDVGGGNLKCIETWESAESRRIYTIFILLFTYIIPLLILAITYTIVGIILWKRTAPGNEDYARDRQRLKSKIKIVKMLVIVVAVFGLCWLPIHVFTMILDFKPEILHYETMEDAMTLMTIYLCVHWLAMSNSFANPLIYGFTNANFRADLATLMFMWFPCCGCLRRVIPKRQYSSSTRDSVIMRRQSTFKSCRVGNGFHSVKNDVSLVTTSGVPKHLTLRQTSKDSTLSDDRSAW</sequence>
<dbReference type="OrthoDB" id="5981855at2759"/>
<evidence type="ECO:0000256" key="5">
    <source>
        <dbReference type="ARBA" id="ARBA00023040"/>
    </source>
</evidence>
<dbReference type="InterPro" id="IPR017452">
    <property type="entry name" value="GPCR_Rhodpsn_7TM"/>
</dbReference>
<evidence type="ECO:0000256" key="4">
    <source>
        <dbReference type="ARBA" id="ARBA00022989"/>
    </source>
</evidence>
<feature type="domain" description="G-protein coupled receptors family 1 profile" evidence="11">
    <location>
        <begin position="79"/>
        <end position="340"/>
    </location>
</feature>
<dbReference type="PANTHER" id="PTHR45695:SF9">
    <property type="entry name" value="LEUCOKININ RECEPTOR"/>
    <property type="match status" value="1"/>
</dbReference>
<evidence type="ECO:0000256" key="1">
    <source>
        <dbReference type="ARBA" id="ARBA00004141"/>
    </source>
</evidence>
<evidence type="ECO:0000259" key="11">
    <source>
        <dbReference type="PROSITE" id="PS50262"/>
    </source>
</evidence>
<evidence type="ECO:0000256" key="9">
    <source>
        <dbReference type="RuleBase" id="RU000688"/>
    </source>
</evidence>
<accession>A0A8B6G045</accession>
<evidence type="ECO:0000256" key="8">
    <source>
        <dbReference type="ARBA" id="ARBA00023224"/>
    </source>
</evidence>
<dbReference type="InterPro" id="IPR000276">
    <property type="entry name" value="GPCR_Rhodpsn"/>
</dbReference>
<evidence type="ECO:0000256" key="7">
    <source>
        <dbReference type="ARBA" id="ARBA00023170"/>
    </source>
</evidence>
<dbReference type="PRINTS" id="PR00237">
    <property type="entry name" value="GPCRRHODOPSN"/>
</dbReference>
<dbReference type="Pfam" id="PF00001">
    <property type="entry name" value="7tm_1"/>
    <property type="match status" value="1"/>
</dbReference>
<keyword evidence="6 10" id="KW-0472">Membrane</keyword>
<keyword evidence="7 9" id="KW-0675">Receptor</keyword>
<dbReference type="GO" id="GO:0005886">
    <property type="term" value="C:plasma membrane"/>
    <property type="evidence" value="ECO:0007669"/>
    <property type="project" value="TreeGrafter"/>
</dbReference>
<reference evidence="12" key="1">
    <citation type="submission" date="2018-11" db="EMBL/GenBank/DDBJ databases">
        <authorList>
            <person name="Alioto T."/>
            <person name="Alioto T."/>
        </authorList>
    </citation>
    <scope>NUCLEOTIDE SEQUENCE</scope>
</reference>
<dbReference type="InterPro" id="IPR000611">
    <property type="entry name" value="NPY_rcpt"/>
</dbReference>
<feature type="transmembrane region" description="Helical" evidence="10">
    <location>
        <begin position="66"/>
        <end position="88"/>
    </location>
</feature>
<dbReference type="Proteomes" id="UP000596742">
    <property type="component" value="Unassembled WGS sequence"/>
</dbReference>
<evidence type="ECO:0000256" key="10">
    <source>
        <dbReference type="SAM" id="Phobius"/>
    </source>
</evidence>
<keyword evidence="8 9" id="KW-0807">Transducer</keyword>
<name>A0A8B6G045_MYTGA</name>
<dbReference type="AlphaFoldDB" id="A0A8B6G045"/>
<dbReference type="PANTHER" id="PTHR45695">
    <property type="entry name" value="LEUCOKININ RECEPTOR-RELATED"/>
    <property type="match status" value="1"/>
</dbReference>
<feature type="transmembrane region" description="Helical" evidence="10">
    <location>
        <begin position="273"/>
        <end position="299"/>
    </location>
</feature>
<dbReference type="FunFam" id="1.20.1070.10:FF:000291">
    <property type="entry name" value="Predicted protein"/>
    <property type="match status" value="1"/>
</dbReference>
<feature type="transmembrane region" description="Helical" evidence="10">
    <location>
        <begin position="223"/>
        <end position="252"/>
    </location>
</feature>
<dbReference type="PROSITE" id="PS00237">
    <property type="entry name" value="G_PROTEIN_RECEP_F1_1"/>
    <property type="match status" value="1"/>
</dbReference>
<dbReference type="SUPFAM" id="SSF81321">
    <property type="entry name" value="Family A G protein-coupled receptor-like"/>
    <property type="match status" value="1"/>
</dbReference>
<dbReference type="PRINTS" id="PR01012">
    <property type="entry name" value="NRPEPTIDEYR"/>
</dbReference>
<gene>
    <name evidence="12" type="ORF">MGAL_10B037984</name>
</gene>
<keyword evidence="4 10" id="KW-1133">Transmembrane helix</keyword>
<feature type="transmembrane region" description="Helical" evidence="10">
    <location>
        <begin position="179"/>
        <end position="197"/>
    </location>
</feature>
<keyword evidence="5 9" id="KW-0297">G-protein coupled receptor</keyword>
<dbReference type="SMART" id="SM01381">
    <property type="entry name" value="7TM_GPCR_Srsx"/>
    <property type="match status" value="1"/>
</dbReference>
<protein>
    <submittedName>
        <fullName evidence="12">Neuropeptide FF receptor 1</fullName>
    </submittedName>
</protein>
<comment type="similarity">
    <text evidence="2 9">Belongs to the G-protein coupled receptor 1 family.</text>
</comment>
<evidence type="ECO:0000313" key="12">
    <source>
        <dbReference type="EMBL" id="VDI56875.1"/>
    </source>
</evidence>
<dbReference type="PROSITE" id="PS50262">
    <property type="entry name" value="G_PROTEIN_RECEP_F1_2"/>
    <property type="match status" value="1"/>
</dbReference>